<name>A0A2P5KD55_9BURK</name>
<evidence type="ECO:0000313" key="3">
    <source>
        <dbReference type="Proteomes" id="UP000243096"/>
    </source>
</evidence>
<protein>
    <submittedName>
        <fullName evidence="2">Uncharacterized protein DUF4255</fullName>
    </submittedName>
</protein>
<proteinExistence type="predicted"/>
<evidence type="ECO:0000313" key="2">
    <source>
        <dbReference type="EMBL" id="PPB84643.1"/>
    </source>
</evidence>
<dbReference type="Pfam" id="PF14065">
    <property type="entry name" value="Pvc16_N"/>
    <property type="match status" value="1"/>
</dbReference>
<evidence type="ECO:0000259" key="1">
    <source>
        <dbReference type="Pfam" id="PF14065"/>
    </source>
</evidence>
<reference evidence="2 3" key="1">
    <citation type="submission" date="2018-01" db="EMBL/GenBank/DDBJ databases">
        <title>Genomic Encyclopedia of Type Strains, Phase III (KMG-III): the genomes of soil and plant-associated and newly described type strains.</title>
        <authorList>
            <person name="Whitman W."/>
        </authorList>
    </citation>
    <scope>NUCLEOTIDE SEQUENCE [LARGE SCALE GENOMIC DNA]</scope>
    <source>
        <strain evidence="2 3">HKI456</strain>
    </source>
</reference>
<comment type="caution">
    <text evidence="2">The sequence shown here is derived from an EMBL/GenBank/DDBJ whole genome shotgun (WGS) entry which is preliminary data.</text>
</comment>
<gene>
    <name evidence="2" type="ORF">B0O95_10240</name>
</gene>
<feature type="domain" description="Pvc16 N-terminal" evidence="1">
    <location>
        <begin position="39"/>
        <end position="212"/>
    </location>
</feature>
<dbReference type="Proteomes" id="UP000243096">
    <property type="component" value="Unassembled WGS sequence"/>
</dbReference>
<sequence>MQGGVDEERQFLMTDAIMADQIMGTGEESESMQPIITLNKAIALSLEKYLLRISDESIDIRFDIPDKTLLPDMPTVCVFLYDIQEDLELRHGQPRQYCAKTGTFDARQVNVRCCYLVTYWEQPKKEGMKPDGQPMVVMNAVLDALLSAELDTLLREAGLPSFARVIAPLEHLSSLGNFWQSLGDRPRLCLNFQVTIPVKIVPDQPVKAPPVLSMELESSKWEQYDKSSPFKRVLVKQVLQKSDVNRIPEVRAQLARLAITCEYKEPNQPAVHISGLLDQATNNAVEKVIDEYNNRWNEIDEDLPNSLLVSTDLTVVNASIHGAD</sequence>
<dbReference type="RefSeq" id="WP_233203023.1">
    <property type="nucleotide sequence ID" value="NZ_PRDW01000002.1"/>
</dbReference>
<keyword evidence="3" id="KW-1185">Reference proteome</keyword>
<accession>A0A2P5KD55</accession>
<organism evidence="2 3">
    <name type="scientific">Mycetohabitans endofungorum</name>
    <dbReference type="NCBI Taxonomy" id="417203"/>
    <lineage>
        <taxon>Bacteria</taxon>
        <taxon>Pseudomonadati</taxon>
        <taxon>Pseudomonadota</taxon>
        <taxon>Betaproteobacteria</taxon>
        <taxon>Burkholderiales</taxon>
        <taxon>Burkholderiaceae</taxon>
        <taxon>Mycetohabitans</taxon>
    </lineage>
</organism>
<dbReference type="EMBL" id="PRDW01000002">
    <property type="protein sequence ID" value="PPB84643.1"/>
    <property type="molecule type" value="Genomic_DNA"/>
</dbReference>
<dbReference type="InterPro" id="IPR025351">
    <property type="entry name" value="Pvc16_N"/>
</dbReference>
<dbReference type="AlphaFoldDB" id="A0A2P5KD55"/>